<dbReference type="InterPro" id="IPR004843">
    <property type="entry name" value="Calcineurin-like_PHP"/>
</dbReference>
<gene>
    <name evidence="2" type="ORF">NZD89_08375</name>
</gene>
<evidence type="ECO:0000313" key="3">
    <source>
        <dbReference type="Proteomes" id="UP001164761"/>
    </source>
</evidence>
<dbReference type="Gene3D" id="3.60.21.10">
    <property type="match status" value="1"/>
</dbReference>
<dbReference type="PANTHER" id="PTHR36492">
    <property type="match status" value="1"/>
</dbReference>
<dbReference type="EMBL" id="CP104067">
    <property type="protein sequence ID" value="WAH43391.1"/>
    <property type="molecule type" value="Genomic_DNA"/>
</dbReference>
<protein>
    <submittedName>
        <fullName evidence="2">Metallophosphoesterase</fullName>
    </submittedName>
</protein>
<dbReference type="InterPro" id="IPR029052">
    <property type="entry name" value="Metallo-depent_PP-like"/>
</dbReference>
<evidence type="ECO:0000259" key="1">
    <source>
        <dbReference type="Pfam" id="PF00149"/>
    </source>
</evidence>
<dbReference type="NCBIfam" id="TIGR03729">
    <property type="entry name" value="acc_ester"/>
    <property type="match status" value="1"/>
</dbReference>
<dbReference type="InterPro" id="IPR052963">
    <property type="entry name" value="Pantetheine_PDE"/>
</dbReference>
<name>A0ABY6ZMP1_9BACL</name>
<dbReference type="InterPro" id="IPR022302">
    <property type="entry name" value="Phosphoesterase_putative"/>
</dbReference>
<sequence length="271" mass="31402">MKIALLSDIHLDVNSSDDQGLGRDISLDVASFIQSLDVDRIVIAGDVAESAVNCLSYLEYIETNAKKPISFIPGNHDVWTEGTSSWDEYNMYRNHHTSLIDLPLQLTDKYVLVGNMGWYDYTFGLPEYKVEEFITHRPKNWDVKAKFHMSDPAFANILMDQLQSQLENCRQYRVLLVTHFVPYTEFLVRKPDSPEWNWSNSFMGSRRIGEIINLYPNIEYVVFGHTHMRFGMVNTQGRKVICKPLGYVHEWESPDLNEELKRVTTIISLDE</sequence>
<feature type="domain" description="Calcineurin-like phosphoesterase" evidence="1">
    <location>
        <begin position="1"/>
        <end position="228"/>
    </location>
</feature>
<dbReference type="SUPFAM" id="SSF56300">
    <property type="entry name" value="Metallo-dependent phosphatases"/>
    <property type="match status" value="1"/>
</dbReference>
<keyword evidence="3" id="KW-1185">Reference proteome</keyword>
<proteinExistence type="predicted"/>
<dbReference type="PANTHER" id="PTHR36492:SF2">
    <property type="entry name" value="[ACYL-CARRIER-PROTEIN] PHOSPHODIESTERASE PPTH"/>
    <property type="match status" value="1"/>
</dbReference>
<dbReference type="Proteomes" id="UP001164761">
    <property type="component" value="Chromosome"/>
</dbReference>
<reference evidence="2" key="1">
    <citation type="submission" date="2022-08" db="EMBL/GenBank/DDBJ databases">
        <title>Alicyclobacillus fastidiosus DSM 17978, complete genome.</title>
        <authorList>
            <person name="Wang Q."/>
            <person name="Cai R."/>
            <person name="Wang Z."/>
        </authorList>
    </citation>
    <scope>NUCLEOTIDE SEQUENCE</scope>
    <source>
        <strain evidence="2">DSM 17978</strain>
    </source>
</reference>
<organism evidence="2 3">
    <name type="scientific">Alicyclobacillus fastidiosus</name>
    <dbReference type="NCBI Taxonomy" id="392011"/>
    <lineage>
        <taxon>Bacteria</taxon>
        <taxon>Bacillati</taxon>
        <taxon>Bacillota</taxon>
        <taxon>Bacilli</taxon>
        <taxon>Bacillales</taxon>
        <taxon>Alicyclobacillaceae</taxon>
        <taxon>Alicyclobacillus</taxon>
    </lineage>
</organism>
<dbReference type="RefSeq" id="WP_268007274.1">
    <property type="nucleotide sequence ID" value="NZ_BSUT01000001.1"/>
</dbReference>
<dbReference type="Pfam" id="PF00149">
    <property type="entry name" value="Metallophos"/>
    <property type="match status" value="1"/>
</dbReference>
<accession>A0ABY6ZMP1</accession>
<evidence type="ECO:0000313" key="2">
    <source>
        <dbReference type="EMBL" id="WAH43391.1"/>
    </source>
</evidence>